<comment type="pathway">
    <text evidence="4">Cofactor biosynthesis; tetrahydrofolylpolyglutamate biosynthesis.</text>
</comment>
<evidence type="ECO:0000256" key="19">
    <source>
        <dbReference type="ARBA" id="ARBA00047808"/>
    </source>
</evidence>
<sequence length="435" mass="48553">MNYIEVIDYLYSRLPMFTRDGSSAFKKDLTNIRKFCEALENPQQDFKAIHIAGTNGKGSTSHMLAAVLQSAGYKTGLYTSPHLLDFRERIKVNGEMIPQQVVVDFVKRHKSLIEEIRPSFFEVTVAIAFYYFSVSKVDVAIIETGLGGRLDSTNIIQPVLSVITNIGFDHMNMLGNTLTEIAHEKAGIIKANTPIIISERQSKIDTVFTEYAHRLHAPITFASDQWSIRSVELHPANQQIEVLSNTNLNDQLVLSLDLKGSYQQKNVLGVLTAIHQLNQLGFNVDQQTLIKSLASVQQLTGLMGRWQTLSSNPLTICDTGHNEDGWQEVLNNIQLTAFNNLHMVIGVMRDKDLDHMLTLLPKNATYYYCSPPFERALPADELQVAARNFGLTGSAYDNVIQAIKDAQMNAAHHDLIFIGGSTFVVAEALPLFITK</sequence>
<dbReference type="EMBL" id="FOAF01000005">
    <property type="protein sequence ID" value="SEL92963.1"/>
    <property type="molecule type" value="Genomic_DNA"/>
</dbReference>
<evidence type="ECO:0000256" key="14">
    <source>
        <dbReference type="ARBA" id="ARBA00022909"/>
    </source>
</evidence>
<dbReference type="Proteomes" id="UP000199421">
    <property type="component" value="Unassembled WGS sequence"/>
</dbReference>
<dbReference type="Gene3D" id="3.90.190.20">
    <property type="entry name" value="Mur ligase, C-terminal domain"/>
    <property type="match status" value="1"/>
</dbReference>
<evidence type="ECO:0000256" key="6">
    <source>
        <dbReference type="ARBA" id="ARBA00013023"/>
    </source>
</evidence>
<dbReference type="PIRSF" id="PIRSF001563">
    <property type="entry name" value="Folylpolyglu_synth"/>
    <property type="match status" value="1"/>
</dbReference>
<evidence type="ECO:0000256" key="18">
    <source>
        <dbReference type="ARBA" id="ARBA00047493"/>
    </source>
</evidence>
<dbReference type="RefSeq" id="WP_093327325.1">
    <property type="nucleotide sequence ID" value="NZ_FOAF01000005.1"/>
</dbReference>
<organism evidence="25 26">
    <name type="scientific">Olivibacter domesticus</name>
    <name type="common">Pseudosphingobacterium domesticum</name>
    <dbReference type="NCBI Taxonomy" id="407022"/>
    <lineage>
        <taxon>Bacteria</taxon>
        <taxon>Pseudomonadati</taxon>
        <taxon>Bacteroidota</taxon>
        <taxon>Sphingobacteriia</taxon>
        <taxon>Sphingobacteriales</taxon>
        <taxon>Sphingobacteriaceae</taxon>
        <taxon>Olivibacter</taxon>
    </lineage>
</organism>
<evidence type="ECO:0000256" key="1">
    <source>
        <dbReference type="ARBA" id="ARBA00001946"/>
    </source>
</evidence>
<comment type="pathway">
    <text evidence="3">Cofactor biosynthesis; tetrahydrofolate biosynthesis; 7,8-dihydrofolate from 2-amino-4-hydroxy-6-hydroxymethyl-7,8-dihydropteridine diphosphate and 4-aminobenzoate: step 2/2.</text>
</comment>
<keyword evidence="10" id="KW-0479">Metal-binding</keyword>
<evidence type="ECO:0000256" key="12">
    <source>
        <dbReference type="ARBA" id="ARBA00022840"/>
    </source>
</evidence>
<evidence type="ECO:0000256" key="22">
    <source>
        <dbReference type="PIRNR" id="PIRNR001563"/>
    </source>
</evidence>
<dbReference type="GO" id="GO:0005737">
    <property type="term" value="C:cytoplasm"/>
    <property type="evidence" value="ECO:0007669"/>
    <property type="project" value="TreeGrafter"/>
</dbReference>
<dbReference type="InterPro" id="IPR013221">
    <property type="entry name" value="Mur_ligase_cen"/>
</dbReference>
<dbReference type="GO" id="GO:0008841">
    <property type="term" value="F:dihydrofolate synthase activity"/>
    <property type="evidence" value="ECO:0007669"/>
    <property type="project" value="UniProtKB-EC"/>
</dbReference>
<evidence type="ECO:0000256" key="16">
    <source>
        <dbReference type="ARBA" id="ARBA00030592"/>
    </source>
</evidence>
<comment type="catalytic activity">
    <reaction evidence="21">
        <text>7,8-dihydropteroate + L-glutamate + ATP = 7,8-dihydrofolate + ADP + phosphate + H(+)</text>
        <dbReference type="Rhea" id="RHEA:23584"/>
        <dbReference type="ChEBI" id="CHEBI:15378"/>
        <dbReference type="ChEBI" id="CHEBI:17839"/>
        <dbReference type="ChEBI" id="CHEBI:29985"/>
        <dbReference type="ChEBI" id="CHEBI:30616"/>
        <dbReference type="ChEBI" id="CHEBI:43474"/>
        <dbReference type="ChEBI" id="CHEBI:57451"/>
        <dbReference type="ChEBI" id="CHEBI:456216"/>
        <dbReference type="EC" id="6.3.2.12"/>
    </reaction>
</comment>
<dbReference type="SUPFAM" id="SSF53623">
    <property type="entry name" value="MurD-like peptide ligases, catalytic domain"/>
    <property type="match status" value="1"/>
</dbReference>
<dbReference type="Gene3D" id="3.40.1190.10">
    <property type="entry name" value="Mur-like, catalytic domain"/>
    <property type="match status" value="1"/>
</dbReference>
<dbReference type="InterPro" id="IPR036565">
    <property type="entry name" value="Mur-like_cat_sf"/>
</dbReference>
<evidence type="ECO:0000256" key="7">
    <source>
        <dbReference type="ARBA" id="ARBA00013025"/>
    </source>
</evidence>
<evidence type="ECO:0000259" key="24">
    <source>
        <dbReference type="Pfam" id="PF08245"/>
    </source>
</evidence>
<dbReference type="GO" id="GO:0046656">
    <property type="term" value="P:folic acid biosynthetic process"/>
    <property type="evidence" value="ECO:0007669"/>
    <property type="project" value="UniProtKB-KW"/>
</dbReference>
<keyword evidence="13" id="KW-0460">Magnesium</keyword>
<dbReference type="SUPFAM" id="SSF53244">
    <property type="entry name" value="MurD-like peptide ligases, peptide-binding domain"/>
    <property type="match status" value="1"/>
</dbReference>
<dbReference type="NCBIfam" id="TIGR01499">
    <property type="entry name" value="folC"/>
    <property type="match status" value="1"/>
</dbReference>
<comment type="catalytic activity">
    <reaction evidence="20">
        <text>(6R)-5,10-methylenetetrahydrofolyl-(gamma-L-Glu)(n) + L-glutamate + ATP = (6R)-5,10-methylenetetrahydrofolyl-(gamma-L-Glu)(n+1) + ADP + phosphate + H(+)</text>
        <dbReference type="Rhea" id="RHEA:51912"/>
        <dbReference type="Rhea" id="RHEA-COMP:13257"/>
        <dbReference type="Rhea" id="RHEA-COMP:13258"/>
        <dbReference type="ChEBI" id="CHEBI:15378"/>
        <dbReference type="ChEBI" id="CHEBI:29985"/>
        <dbReference type="ChEBI" id="CHEBI:30616"/>
        <dbReference type="ChEBI" id="CHEBI:43474"/>
        <dbReference type="ChEBI" id="CHEBI:136572"/>
        <dbReference type="ChEBI" id="CHEBI:456216"/>
        <dbReference type="EC" id="6.3.2.17"/>
    </reaction>
</comment>
<evidence type="ECO:0000256" key="13">
    <source>
        <dbReference type="ARBA" id="ARBA00022842"/>
    </source>
</evidence>
<dbReference type="PROSITE" id="PS01012">
    <property type="entry name" value="FOLYLPOLYGLU_SYNT_2"/>
    <property type="match status" value="1"/>
</dbReference>
<dbReference type="OrthoDB" id="9809356at2"/>
<dbReference type="AlphaFoldDB" id="A0A1H7U7J6"/>
<evidence type="ECO:0000256" key="21">
    <source>
        <dbReference type="ARBA" id="ARBA00049161"/>
    </source>
</evidence>
<dbReference type="PANTHER" id="PTHR11136">
    <property type="entry name" value="FOLYLPOLYGLUTAMATE SYNTHASE-RELATED"/>
    <property type="match status" value="1"/>
</dbReference>
<name>A0A1H7U7J6_OLID1</name>
<proteinExistence type="inferred from homology"/>
<dbReference type="EC" id="6.3.2.17" evidence="7"/>
<dbReference type="EC" id="6.3.2.12" evidence="6"/>
<comment type="catalytic activity">
    <reaction evidence="18">
        <text>(6S)-5,6,7,8-tetrahydrofolyl-(gamma-L-Glu)(n) + L-glutamate + ATP = (6S)-5,6,7,8-tetrahydrofolyl-(gamma-L-Glu)(n+1) + ADP + phosphate + H(+)</text>
        <dbReference type="Rhea" id="RHEA:10580"/>
        <dbReference type="Rhea" id="RHEA-COMP:14738"/>
        <dbReference type="Rhea" id="RHEA-COMP:14740"/>
        <dbReference type="ChEBI" id="CHEBI:15378"/>
        <dbReference type="ChEBI" id="CHEBI:29985"/>
        <dbReference type="ChEBI" id="CHEBI:30616"/>
        <dbReference type="ChEBI" id="CHEBI:43474"/>
        <dbReference type="ChEBI" id="CHEBI:141005"/>
        <dbReference type="ChEBI" id="CHEBI:456216"/>
        <dbReference type="EC" id="6.3.2.17"/>
    </reaction>
</comment>
<comment type="cofactor">
    <cofactor evidence="1">
        <name>Mg(2+)</name>
        <dbReference type="ChEBI" id="CHEBI:18420"/>
    </cofactor>
</comment>
<evidence type="ECO:0000256" key="11">
    <source>
        <dbReference type="ARBA" id="ARBA00022741"/>
    </source>
</evidence>
<comment type="catalytic activity">
    <reaction evidence="19">
        <text>10-formyltetrahydrofolyl-(gamma-L-Glu)(n) + L-glutamate + ATP = 10-formyltetrahydrofolyl-(gamma-L-Glu)(n+1) + ADP + phosphate + H(+)</text>
        <dbReference type="Rhea" id="RHEA:51904"/>
        <dbReference type="Rhea" id="RHEA-COMP:13088"/>
        <dbReference type="Rhea" id="RHEA-COMP:14300"/>
        <dbReference type="ChEBI" id="CHEBI:15378"/>
        <dbReference type="ChEBI" id="CHEBI:29985"/>
        <dbReference type="ChEBI" id="CHEBI:30616"/>
        <dbReference type="ChEBI" id="CHEBI:43474"/>
        <dbReference type="ChEBI" id="CHEBI:134413"/>
        <dbReference type="ChEBI" id="CHEBI:456216"/>
        <dbReference type="EC" id="6.3.2.17"/>
    </reaction>
</comment>
<evidence type="ECO:0000256" key="9">
    <source>
        <dbReference type="ARBA" id="ARBA00022598"/>
    </source>
</evidence>
<dbReference type="GO" id="GO:0005524">
    <property type="term" value="F:ATP binding"/>
    <property type="evidence" value="ECO:0007669"/>
    <property type="project" value="UniProtKB-KW"/>
</dbReference>
<gene>
    <name evidence="25" type="ORF">SAMN05661044_03771</name>
</gene>
<evidence type="ECO:0000256" key="4">
    <source>
        <dbReference type="ARBA" id="ARBA00005150"/>
    </source>
</evidence>
<keyword evidence="12 22" id="KW-0067">ATP-binding</keyword>
<evidence type="ECO:0000313" key="25">
    <source>
        <dbReference type="EMBL" id="SEL92963.1"/>
    </source>
</evidence>
<feature type="domain" description="Mur ligase central" evidence="24">
    <location>
        <begin position="51"/>
        <end position="273"/>
    </location>
</feature>
<feature type="domain" description="Mur ligase C-terminal" evidence="23">
    <location>
        <begin position="304"/>
        <end position="421"/>
    </location>
</feature>
<dbReference type="GO" id="GO:0046872">
    <property type="term" value="F:metal ion binding"/>
    <property type="evidence" value="ECO:0007669"/>
    <property type="project" value="UniProtKB-KW"/>
</dbReference>
<evidence type="ECO:0000256" key="8">
    <source>
        <dbReference type="ARBA" id="ARBA00019357"/>
    </source>
</evidence>
<evidence type="ECO:0000256" key="20">
    <source>
        <dbReference type="ARBA" id="ARBA00049035"/>
    </source>
</evidence>
<dbReference type="STRING" id="407022.SAMN05661044_03771"/>
<dbReference type="InterPro" id="IPR036615">
    <property type="entry name" value="Mur_ligase_C_dom_sf"/>
</dbReference>
<evidence type="ECO:0000256" key="2">
    <source>
        <dbReference type="ARBA" id="ARBA00002714"/>
    </source>
</evidence>
<comment type="function">
    <text evidence="2">Functions in two distinct reactions of the de novo folate biosynthetic pathway. Catalyzes the addition of a glutamate residue to dihydropteroate (7,8-dihydropteroate or H2Pte) to form dihydrofolate (7,8-dihydrofolate monoglutamate or H2Pte-Glu). Also catalyzes successive additions of L-glutamate to tetrahydrofolate or 10-formyltetrahydrofolate or 5,10-methylenetetrahydrofolate, leading to folylpolyglutamate derivatives.</text>
</comment>
<evidence type="ECO:0000313" key="26">
    <source>
        <dbReference type="Proteomes" id="UP000199421"/>
    </source>
</evidence>
<evidence type="ECO:0000256" key="17">
    <source>
        <dbReference type="ARBA" id="ARBA00032510"/>
    </source>
</evidence>
<dbReference type="FunFam" id="3.40.1190.10:FF:000011">
    <property type="entry name" value="Folylpolyglutamate synthase/dihydrofolate synthase"/>
    <property type="match status" value="1"/>
</dbReference>
<accession>A0A1H7U7J6</accession>
<keyword evidence="26" id="KW-1185">Reference proteome</keyword>
<dbReference type="InterPro" id="IPR001645">
    <property type="entry name" value="Folylpolyglutamate_synth"/>
</dbReference>
<dbReference type="InterPro" id="IPR018109">
    <property type="entry name" value="Folylpolyglutamate_synth_CS"/>
</dbReference>
<keyword evidence="9 22" id="KW-0436">Ligase</keyword>
<evidence type="ECO:0000256" key="3">
    <source>
        <dbReference type="ARBA" id="ARBA00004799"/>
    </source>
</evidence>
<keyword evidence="11 22" id="KW-0547">Nucleotide-binding</keyword>
<dbReference type="PANTHER" id="PTHR11136:SF0">
    <property type="entry name" value="DIHYDROFOLATE SYNTHETASE-RELATED"/>
    <property type="match status" value="1"/>
</dbReference>
<dbReference type="InterPro" id="IPR004101">
    <property type="entry name" value="Mur_ligase_C"/>
</dbReference>
<protein>
    <recommendedName>
        <fullName evidence="8">Dihydrofolate synthase/folylpolyglutamate synthase</fullName>
        <ecNumber evidence="6">6.3.2.12</ecNumber>
        <ecNumber evidence="7">6.3.2.17</ecNumber>
    </recommendedName>
    <alternativeName>
        <fullName evidence="17">Folylpoly-gamma-glutamate synthetase-dihydrofolate synthetase</fullName>
    </alternativeName>
    <alternativeName>
        <fullName evidence="15">Folylpolyglutamate synthetase</fullName>
    </alternativeName>
    <alternativeName>
        <fullName evidence="16">Tetrahydrofolylpolyglutamate synthase</fullName>
    </alternativeName>
</protein>
<evidence type="ECO:0000256" key="5">
    <source>
        <dbReference type="ARBA" id="ARBA00008276"/>
    </source>
</evidence>
<dbReference type="Pfam" id="PF02875">
    <property type="entry name" value="Mur_ligase_C"/>
    <property type="match status" value="1"/>
</dbReference>
<dbReference type="Pfam" id="PF08245">
    <property type="entry name" value="Mur_ligase_M"/>
    <property type="match status" value="1"/>
</dbReference>
<evidence type="ECO:0000259" key="23">
    <source>
        <dbReference type="Pfam" id="PF02875"/>
    </source>
</evidence>
<evidence type="ECO:0000256" key="10">
    <source>
        <dbReference type="ARBA" id="ARBA00022723"/>
    </source>
</evidence>
<keyword evidence="14" id="KW-0289">Folate biosynthesis</keyword>
<evidence type="ECO:0000256" key="15">
    <source>
        <dbReference type="ARBA" id="ARBA00030048"/>
    </source>
</evidence>
<comment type="similarity">
    <text evidence="5 22">Belongs to the folylpolyglutamate synthase family.</text>
</comment>
<dbReference type="GO" id="GO:0004326">
    <property type="term" value="F:tetrahydrofolylpolyglutamate synthase activity"/>
    <property type="evidence" value="ECO:0007669"/>
    <property type="project" value="UniProtKB-EC"/>
</dbReference>
<reference evidence="26" key="1">
    <citation type="submission" date="2016-10" db="EMBL/GenBank/DDBJ databases">
        <authorList>
            <person name="Varghese N."/>
            <person name="Submissions S."/>
        </authorList>
    </citation>
    <scope>NUCLEOTIDE SEQUENCE [LARGE SCALE GENOMIC DNA]</scope>
    <source>
        <strain evidence="26">DSM 18733</strain>
    </source>
</reference>